<evidence type="ECO:0000313" key="1">
    <source>
        <dbReference type="EMBL" id="ABV10878.1"/>
    </source>
</evidence>
<gene>
    <name evidence="1" type="ordered locus">SGO_1846</name>
</gene>
<proteinExistence type="predicted"/>
<dbReference type="AlphaFoldDB" id="A8AZA2"/>
<name>A8AZA2_STRGC</name>
<accession>A8AZA2</accession>
<evidence type="ECO:0000313" key="2">
    <source>
        <dbReference type="Proteomes" id="UP000001131"/>
    </source>
</evidence>
<keyword evidence="2" id="KW-1185">Reference proteome</keyword>
<protein>
    <submittedName>
        <fullName evidence="1">Uncharacterized protein</fullName>
    </submittedName>
</protein>
<dbReference type="STRING" id="467705.SGO_1846"/>
<dbReference type="KEGG" id="sgo:SGO_1846"/>
<dbReference type="EMBL" id="CP000725">
    <property type="protein sequence ID" value="ABV10878.1"/>
    <property type="molecule type" value="Genomic_DNA"/>
</dbReference>
<dbReference type="Proteomes" id="UP000001131">
    <property type="component" value="Chromosome"/>
</dbReference>
<sequence>MSFSKKIQNDFKLSMKRGLKANLLEEVLSFLIVALLTNGLEAQSLYLN</sequence>
<reference evidence="1 2" key="1">
    <citation type="journal article" date="2007" name="J. Bacteriol.">
        <title>Genome-wide transcriptional changes in Streptococcus gordonii in response to competence signaling peptide.</title>
        <authorList>
            <person name="Vickerman M.M."/>
            <person name="Iobst S."/>
            <person name="Jesionowski A.M."/>
            <person name="Gill S.R."/>
        </authorList>
    </citation>
    <scope>NUCLEOTIDE SEQUENCE [LARGE SCALE GENOMIC DNA]</scope>
    <source>
        <strain evidence="2">Challis / ATCC 35105 / BCRC 15272 / CH1 / DL1 / V288</strain>
    </source>
</reference>
<dbReference type="HOGENOM" id="CLU_3158301_0_0_9"/>
<organism evidence="1 2">
    <name type="scientific">Streptococcus gordonii (strain Challis / ATCC 35105 / BCRC 15272 / CH1 / DL1 / V288)</name>
    <dbReference type="NCBI Taxonomy" id="467705"/>
    <lineage>
        <taxon>Bacteria</taxon>
        <taxon>Bacillati</taxon>
        <taxon>Bacillota</taxon>
        <taxon>Bacilli</taxon>
        <taxon>Lactobacillales</taxon>
        <taxon>Streptococcaceae</taxon>
        <taxon>Streptococcus</taxon>
    </lineage>
</organism>